<gene>
    <name evidence="2" type="ORF">D6C19_07455</name>
</gene>
<dbReference type="InterPro" id="IPR010057">
    <property type="entry name" value="Transcription_activator_Rgg_C"/>
</dbReference>
<sequence>MDGTVIKQIREDKNLTLEATYFGVCSKTNAIAFEQGKRMLAADKFIQVLDNLLISLDEFMWIANDHQLSTQLVFEGLLKHYWNTGQLPKFEQQLQLSKEQGLNELSLASFRLLHAYATGADIPLAELELVERYFAELSLWTLADLKLFANISCVLPFELMENLLAEALKAKRRYRNYPQSNALFATLLINCLEQTFAKDRPELSQSLLEQLSEFTAEAEESGYRLFERYYQALYEYRYGELKKGKEELLAVQKVARFLDAKLVLEKSGEALK</sequence>
<dbReference type="AlphaFoldDB" id="A0A4Q2AKP3"/>
<proteinExistence type="predicted"/>
<dbReference type="InterPro" id="IPR010982">
    <property type="entry name" value="Lambda_DNA-bd_dom_sf"/>
</dbReference>
<protein>
    <submittedName>
        <fullName evidence="2">Rgg/GadR/MutR family transcriptional regulator</fullName>
    </submittedName>
</protein>
<accession>A0A4Q2AKP3</accession>
<dbReference type="CDD" id="cd00093">
    <property type="entry name" value="HTH_XRE"/>
    <property type="match status" value="1"/>
</dbReference>
<organism evidence="2 3">
    <name type="scientific">Ligilactobacillus murinus</name>
    <dbReference type="NCBI Taxonomy" id="1622"/>
    <lineage>
        <taxon>Bacteria</taxon>
        <taxon>Bacillati</taxon>
        <taxon>Bacillota</taxon>
        <taxon>Bacilli</taxon>
        <taxon>Lactobacillales</taxon>
        <taxon>Lactobacillaceae</taxon>
        <taxon>Ligilactobacillus</taxon>
    </lineage>
</organism>
<dbReference type="PANTHER" id="PTHR37038">
    <property type="entry name" value="TRANSCRIPTIONAL REGULATOR-RELATED"/>
    <property type="match status" value="1"/>
</dbReference>
<dbReference type="InterPro" id="IPR053163">
    <property type="entry name" value="HTH-type_regulator_Rgg"/>
</dbReference>
<dbReference type="SUPFAM" id="SSF47413">
    <property type="entry name" value="lambda repressor-like DNA-binding domains"/>
    <property type="match status" value="1"/>
</dbReference>
<comment type="caution">
    <text evidence="2">The sequence shown here is derived from an EMBL/GenBank/DDBJ whole genome shotgun (WGS) entry which is preliminary data.</text>
</comment>
<dbReference type="InterPro" id="IPR001387">
    <property type="entry name" value="Cro/C1-type_HTH"/>
</dbReference>
<dbReference type="EMBL" id="QZFR01000052">
    <property type="protein sequence ID" value="RXV70762.1"/>
    <property type="molecule type" value="Genomic_DNA"/>
</dbReference>
<dbReference type="RefSeq" id="WP_119448362.1">
    <property type="nucleotide sequence ID" value="NZ_QWMU01000048.1"/>
</dbReference>
<dbReference type="GO" id="GO:0003677">
    <property type="term" value="F:DNA binding"/>
    <property type="evidence" value="ECO:0007669"/>
    <property type="project" value="InterPro"/>
</dbReference>
<dbReference type="OrthoDB" id="2199471at2"/>
<feature type="domain" description="HTH cro/C1-type" evidence="1">
    <location>
        <begin position="6"/>
        <end position="59"/>
    </location>
</feature>
<name>A0A4Q2AKP3_9LACO</name>
<dbReference type="PROSITE" id="PS50943">
    <property type="entry name" value="HTH_CROC1"/>
    <property type="match status" value="1"/>
</dbReference>
<dbReference type="Proteomes" id="UP000289316">
    <property type="component" value="Unassembled WGS sequence"/>
</dbReference>
<evidence type="ECO:0000313" key="2">
    <source>
        <dbReference type="EMBL" id="RXV70762.1"/>
    </source>
</evidence>
<dbReference type="NCBIfam" id="TIGR01716">
    <property type="entry name" value="RGG_Cterm"/>
    <property type="match status" value="1"/>
</dbReference>
<dbReference type="Gene3D" id="1.25.40.400">
    <property type="match status" value="1"/>
</dbReference>
<evidence type="ECO:0000313" key="3">
    <source>
        <dbReference type="Proteomes" id="UP000289316"/>
    </source>
</evidence>
<dbReference type="Pfam" id="PF21259">
    <property type="entry name" value="Rgg_C"/>
    <property type="match status" value="1"/>
</dbReference>
<evidence type="ECO:0000259" key="1">
    <source>
        <dbReference type="PROSITE" id="PS50943"/>
    </source>
</evidence>
<reference evidence="2 3" key="1">
    <citation type="submission" date="2018-09" db="EMBL/GenBank/DDBJ databases">
        <title>Murine metabolic-syndrome-specific gut microbial biobank.</title>
        <authorList>
            <person name="Liu C."/>
        </authorList>
    </citation>
    <scope>NUCLEOTIDE SEQUENCE [LARGE SCALE GENOMIC DNA]</scope>
    <source>
        <strain evidence="2 3">C-30</strain>
    </source>
</reference>